<dbReference type="Pfam" id="PF02927">
    <property type="entry name" value="CelD_N"/>
    <property type="match status" value="1"/>
</dbReference>
<comment type="similarity">
    <text evidence="1">Belongs to the glycosyl hydrolase 9 (cellulase E) family.</text>
</comment>
<comment type="caution">
    <text evidence="7">The sequence shown here is derived from an EMBL/GenBank/DDBJ whole genome shotgun (WGS) entry which is preliminary data.</text>
</comment>
<protein>
    <submittedName>
        <fullName evidence="7">Glycoside hydrolase family 9 protein</fullName>
    </submittedName>
</protein>
<dbReference type="EMBL" id="JBHUJD010000003">
    <property type="protein sequence ID" value="MFD2309369.1"/>
    <property type="molecule type" value="Genomic_DNA"/>
</dbReference>
<reference evidence="8" key="1">
    <citation type="journal article" date="2019" name="Int. J. Syst. Evol. Microbiol.">
        <title>The Global Catalogue of Microorganisms (GCM) 10K type strain sequencing project: providing services to taxonomists for standard genome sequencing and annotation.</title>
        <authorList>
            <consortium name="The Broad Institute Genomics Platform"/>
            <consortium name="The Broad Institute Genome Sequencing Center for Infectious Disease"/>
            <person name="Wu L."/>
            <person name="Ma J."/>
        </authorList>
    </citation>
    <scope>NUCLEOTIDE SEQUENCE [LARGE SCALE GENOMIC DNA]</scope>
    <source>
        <strain evidence="8">KCTC 12848</strain>
    </source>
</reference>
<feature type="domain" description="Cellulase Ig-like" evidence="6">
    <location>
        <begin position="269"/>
        <end position="351"/>
    </location>
</feature>
<keyword evidence="8" id="KW-1185">Reference proteome</keyword>
<dbReference type="InterPro" id="IPR004197">
    <property type="entry name" value="Cellulase_Ig-like"/>
</dbReference>
<organism evidence="7 8">
    <name type="scientific">Microbulbifer halophilus</name>
    <dbReference type="NCBI Taxonomy" id="453963"/>
    <lineage>
        <taxon>Bacteria</taxon>
        <taxon>Pseudomonadati</taxon>
        <taxon>Pseudomonadota</taxon>
        <taxon>Gammaproteobacteria</taxon>
        <taxon>Cellvibrionales</taxon>
        <taxon>Microbulbiferaceae</taxon>
        <taxon>Microbulbifer</taxon>
    </lineage>
</organism>
<evidence type="ECO:0000256" key="2">
    <source>
        <dbReference type="ARBA" id="ARBA00023277"/>
    </source>
</evidence>
<dbReference type="Proteomes" id="UP001597425">
    <property type="component" value="Unassembled WGS sequence"/>
</dbReference>
<dbReference type="SUPFAM" id="SSF81296">
    <property type="entry name" value="E set domains"/>
    <property type="match status" value="1"/>
</dbReference>
<evidence type="ECO:0000313" key="7">
    <source>
        <dbReference type="EMBL" id="MFD2309369.1"/>
    </source>
</evidence>
<dbReference type="InterPro" id="IPR012341">
    <property type="entry name" value="6hp_glycosidase-like_sf"/>
</dbReference>
<dbReference type="InterPro" id="IPR001701">
    <property type="entry name" value="Glyco_hydro_9"/>
</dbReference>
<dbReference type="RefSeq" id="WP_265720848.1">
    <property type="nucleotide sequence ID" value="NZ_JAPIVK010000006.1"/>
</dbReference>
<evidence type="ECO:0000256" key="1">
    <source>
        <dbReference type="ARBA" id="ARBA00007072"/>
    </source>
</evidence>
<name>A0ABW5E7I5_9GAMM</name>
<dbReference type="CDD" id="cd02850">
    <property type="entry name" value="E_set_Cellulase_N"/>
    <property type="match status" value="1"/>
</dbReference>
<evidence type="ECO:0000259" key="6">
    <source>
        <dbReference type="Pfam" id="PF02927"/>
    </source>
</evidence>
<feature type="domain" description="Glycoside hydrolase family 9" evidence="5">
    <location>
        <begin position="389"/>
        <end position="790"/>
    </location>
</feature>
<feature type="chain" id="PRO_5045851601" evidence="4">
    <location>
        <begin position="29"/>
        <end position="856"/>
    </location>
</feature>
<keyword evidence="4" id="KW-0732">Signal</keyword>
<keyword evidence="3" id="KW-0624">Polysaccharide degradation</keyword>
<gene>
    <name evidence="7" type="ORF">ACFSKX_02980</name>
</gene>
<dbReference type="Gene3D" id="1.50.10.10">
    <property type="match status" value="1"/>
</dbReference>
<dbReference type="InterPro" id="IPR008928">
    <property type="entry name" value="6-hairpin_glycosidase_sf"/>
</dbReference>
<dbReference type="InterPro" id="IPR013783">
    <property type="entry name" value="Ig-like_fold"/>
</dbReference>
<dbReference type="InterPro" id="IPR014756">
    <property type="entry name" value="Ig_E-set"/>
</dbReference>
<evidence type="ECO:0000256" key="4">
    <source>
        <dbReference type="SAM" id="SignalP"/>
    </source>
</evidence>
<proteinExistence type="inferred from homology"/>
<keyword evidence="2" id="KW-0119">Carbohydrate metabolism</keyword>
<dbReference type="SUPFAM" id="SSF48208">
    <property type="entry name" value="Six-hairpin glycosidases"/>
    <property type="match status" value="1"/>
</dbReference>
<keyword evidence="7" id="KW-0378">Hydrolase</keyword>
<sequence>MQSRFTAHGARTLLAALFACATALPASAQKLALNQSDYFESRGAEVLVFSNPTGGTFNDAKTSGVELIHHGVRTATNGDVRLHHTPEQWDPMAEMVSRDVQREGRRIDVEMRYDTLDFSYHIRGEARDDGFALSVVLDEPLPDPLAGRAGLNLEFIPAEYFGRAFLMDEDSGLLPRAAAGGMTMRDNGETQPRPLASGRQLVLAPEDAGRRVRIRATESTADLMLFDGRAKGQNGWYVVRSLLPADATGVVAEWHLQMNTRPDWLREPVITHSQVGYHPRQQKRALIELDRNDTARPEARLLKITADGSGEEQFAAAVRDRGRYLRYDYAEFDFSRVTEPGLYRIEYGDQRSAPFPIGEDVLASVWQPTLDVFFPVQMDHMRVREAYRVWHGASHLDDALQAPVNYEHFDLYAQGPQTDTEFEPLEHIPGLDSGGWYDAGDYDIRTQSQYAAVRQLVHAFEEFGIARDNTTVSQEKRYAEIHLPDGKQDILQQIEHGTLALLAQHRALGHAIPGIVAAHLYQYPHLGDGSTKTDNLVYKPELDPLADERTVGELFAADTNAPRPPRRTLNRDGDHSGVFDDRWAFTNRSTALNYGSAAALAAAGRALRDYNDELAAESLQTAQRVWRDEHSREPALFRHGNTTGGRLPEEQLKAAVELLKSTGDQQYADGVRQLLPEVRDNFAFNVPALVQAMPLMGDDYRAQIRELAADFAENQRQMDGENPFGVPITEFGWAGNGAVVYASIANYYLHRAFPELVDDERVYRGLNYLFGTRPGGSYSFVSGVGARSQTVAYGSNRADFSFIPGGVVPGALILPPDLPENRDNWPFFWGQNEYVITVGASYLFLANAAQSLLESQ</sequence>
<dbReference type="Pfam" id="PF00759">
    <property type="entry name" value="Glyco_hydro_9"/>
    <property type="match status" value="1"/>
</dbReference>
<dbReference type="Gene3D" id="2.60.40.10">
    <property type="entry name" value="Immunoglobulins"/>
    <property type="match status" value="1"/>
</dbReference>
<feature type="signal peptide" evidence="4">
    <location>
        <begin position="1"/>
        <end position="28"/>
    </location>
</feature>
<evidence type="ECO:0000313" key="8">
    <source>
        <dbReference type="Proteomes" id="UP001597425"/>
    </source>
</evidence>
<evidence type="ECO:0000256" key="3">
    <source>
        <dbReference type="ARBA" id="ARBA00023326"/>
    </source>
</evidence>
<evidence type="ECO:0000259" key="5">
    <source>
        <dbReference type="Pfam" id="PF00759"/>
    </source>
</evidence>
<dbReference type="GO" id="GO:0016787">
    <property type="term" value="F:hydrolase activity"/>
    <property type="evidence" value="ECO:0007669"/>
    <property type="project" value="UniProtKB-KW"/>
</dbReference>
<accession>A0ABW5E7I5</accession>